<keyword evidence="2" id="KW-1185">Reference proteome</keyword>
<accession>A0A937JZ05</accession>
<protein>
    <submittedName>
        <fullName evidence="1">Uncharacterized protein</fullName>
    </submittedName>
</protein>
<evidence type="ECO:0000313" key="1">
    <source>
        <dbReference type="EMBL" id="MBL3654775.1"/>
    </source>
</evidence>
<comment type="caution">
    <text evidence="1">The sequence shown here is derived from an EMBL/GenBank/DDBJ whole genome shotgun (WGS) entry which is preliminary data.</text>
</comment>
<organism evidence="1 2">
    <name type="scientific">Fulvivirga sediminis</name>
    <dbReference type="NCBI Taxonomy" id="2803949"/>
    <lineage>
        <taxon>Bacteria</taxon>
        <taxon>Pseudomonadati</taxon>
        <taxon>Bacteroidota</taxon>
        <taxon>Cytophagia</taxon>
        <taxon>Cytophagales</taxon>
        <taxon>Fulvivirgaceae</taxon>
        <taxon>Fulvivirga</taxon>
    </lineage>
</organism>
<dbReference type="AlphaFoldDB" id="A0A937JZ05"/>
<sequence>MKWIIILLALICSSCKIDSDKGVDLTDFDFKTGDDTEIFFKNVRQSYYDLEENKSAKLNIFRFEDRLKEASHPVLNLAIVFNYLQDEATLLIEPLNITLEGNLEVIANHNNQTDTLTLDTFNRSAMLIFISDIYQHLIKGAKFQIKTASGYEDTLVSKQEREAFRLTVSDYYRLTRIY</sequence>
<gene>
    <name evidence="1" type="ORF">JL102_01435</name>
</gene>
<dbReference type="EMBL" id="JAESIY010000001">
    <property type="protein sequence ID" value="MBL3654775.1"/>
    <property type="molecule type" value="Genomic_DNA"/>
</dbReference>
<reference evidence="1" key="1">
    <citation type="submission" date="2021-01" db="EMBL/GenBank/DDBJ databases">
        <title>Fulvivirga kasyanovii gen. nov., sp nov., a novel member of the phylum Bacteroidetes isolated from seawater in a mussel farm.</title>
        <authorList>
            <person name="Zhao L.-H."/>
            <person name="Wang Z.-J."/>
        </authorList>
    </citation>
    <scope>NUCLEOTIDE SEQUENCE</scope>
    <source>
        <strain evidence="1">2943</strain>
    </source>
</reference>
<evidence type="ECO:0000313" key="2">
    <source>
        <dbReference type="Proteomes" id="UP000659388"/>
    </source>
</evidence>
<dbReference type="Proteomes" id="UP000659388">
    <property type="component" value="Unassembled WGS sequence"/>
</dbReference>
<proteinExistence type="predicted"/>
<dbReference type="RefSeq" id="WP_202241898.1">
    <property type="nucleotide sequence ID" value="NZ_JAESIY010000001.1"/>
</dbReference>
<name>A0A937JZ05_9BACT</name>